<dbReference type="eggNOG" id="ENOG50312VW">
    <property type="taxonomic scope" value="Bacteria"/>
</dbReference>
<accession>Q11BY3</accession>
<feature type="domain" description="DUF5624" evidence="1">
    <location>
        <begin position="68"/>
        <end position="197"/>
    </location>
</feature>
<gene>
    <name evidence="2" type="ordered locus">Meso_3724</name>
</gene>
<dbReference type="AlphaFoldDB" id="Q11BY3"/>
<name>Q11BY3_CHESB</name>
<dbReference type="OrthoDB" id="3963779at2"/>
<dbReference type="HOGENOM" id="CLU_707311_0_0_5"/>
<dbReference type="Pfam" id="PF18538">
    <property type="entry name" value="DUF5624"/>
    <property type="match status" value="1"/>
</dbReference>
<reference evidence="2" key="1">
    <citation type="submission" date="2006-06" db="EMBL/GenBank/DDBJ databases">
        <title>Complete sequence of chromosome of Chelativorans sp. BNC1.</title>
        <authorList>
            <consortium name="US DOE Joint Genome Institute"/>
            <person name="Copeland A."/>
            <person name="Lucas S."/>
            <person name="Lapidus A."/>
            <person name="Barry K."/>
            <person name="Detter J.C."/>
            <person name="Glavina del Rio T."/>
            <person name="Hammon N."/>
            <person name="Israni S."/>
            <person name="Dalin E."/>
            <person name="Tice H."/>
            <person name="Pitluck S."/>
            <person name="Chertkov O."/>
            <person name="Brettin T."/>
            <person name="Bruce D."/>
            <person name="Han C."/>
            <person name="Tapia R."/>
            <person name="Gilna P."/>
            <person name="Schmutz J."/>
            <person name="Larimer F."/>
            <person name="Land M."/>
            <person name="Hauser L."/>
            <person name="Kyrpides N."/>
            <person name="Mikhailova N."/>
            <person name="Richardson P."/>
        </authorList>
    </citation>
    <scope>NUCLEOTIDE SEQUENCE</scope>
    <source>
        <strain evidence="2">BNC1</strain>
    </source>
</reference>
<dbReference type="STRING" id="266779.Meso_3724"/>
<sequence>MENQYAPHEDFVRLYDLYTGPQSIAADLAEQMVGATSANPLLVSTGSDLVLFPGGGASPIAESFRHSTRGFKEMTAVSHLGTTVAWLAEMHETGNPEWQHWASRLIDQANRTRELCNRDFVQKQIAVEAWREQEEKIARLLDYGCRTTSEFLQDCLADPSKLSFDNVREDFLEPRPGSQMAVPFNDVMVATFALTFLDIAYRTMNWIHSQSIDWQKIMVLIAGPSGRPTAGLTWATNNMCHLLWRASGKSLPPERLLIAAHLPGLEVDELSNKEMVEKLEAVYRGYWCKTRVTADIGAKMFEGFPAFVPNIDAAPIITSATKTLAEMPRLRDPDDRLTAISRLRLVMEDPRQLLSNSVAEFIIDELCVQDMDPSRVRIPGFTNVDFPAVS</sequence>
<organism evidence="2">
    <name type="scientific">Chelativorans sp. (strain BNC1)</name>
    <dbReference type="NCBI Taxonomy" id="266779"/>
    <lineage>
        <taxon>Bacteria</taxon>
        <taxon>Pseudomonadati</taxon>
        <taxon>Pseudomonadota</taxon>
        <taxon>Alphaproteobacteria</taxon>
        <taxon>Hyphomicrobiales</taxon>
        <taxon>Phyllobacteriaceae</taxon>
        <taxon>Chelativorans</taxon>
    </lineage>
</organism>
<dbReference type="EMBL" id="CP000390">
    <property type="protein sequence ID" value="ABG65092.1"/>
    <property type="molecule type" value="Genomic_DNA"/>
</dbReference>
<evidence type="ECO:0000259" key="1">
    <source>
        <dbReference type="Pfam" id="PF18538"/>
    </source>
</evidence>
<proteinExistence type="predicted"/>
<evidence type="ECO:0000313" key="2">
    <source>
        <dbReference type="EMBL" id="ABG65092.1"/>
    </source>
</evidence>
<dbReference type="KEGG" id="mes:Meso_3724"/>
<protein>
    <recommendedName>
        <fullName evidence="1">DUF5624 domain-containing protein</fullName>
    </recommendedName>
</protein>
<dbReference type="InterPro" id="IPR041132">
    <property type="entry name" value="DUF5624"/>
</dbReference>